<dbReference type="PANTHER" id="PTHR34473">
    <property type="entry name" value="UPF0699 TRANSMEMBRANE PROTEIN YDBS"/>
    <property type="match status" value="1"/>
</dbReference>
<evidence type="ECO:0000256" key="2">
    <source>
        <dbReference type="SAM" id="Phobius"/>
    </source>
</evidence>
<keyword evidence="2" id="KW-1133">Transmembrane helix</keyword>
<name>A0ABW3BLQ4_9ACTN</name>
<feature type="non-terminal residue" evidence="4">
    <location>
        <position position="1"/>
    </location>
</feature>
<feature type="non-terminal residue" evidence="4">
    <location>
        <position position="397"/>
    </location>
</feature>
<feature type="region of interest" description="Disordered" evidence="1">
    <location>
        <begin position="1"/>
        <end position="22"/>
    </location>
</feature>
<evidence type="ECO:0000313" key="4">
    <source>
        <dbReference type="EMBL" id="MFD0803766.1"/>
    </source>
</evidence>
<evidence type="ECO:0000313" key="5">
    <source>
        <dbReference type="Proteomes" id="UP001596956"/>
    </source>
</evidence>
<feature type="compositionally biased region" description="Basic and acidic residues" evidence="1">
    <location>
        <begin position="1"/>
        <end position="11"/>
    </location>
</feature>
<dbReference type="EMBL" id="JBHTHR010001107">
    <property type="protein sequence ID" value="MFD0803766.1"/>
    <property type="molecule type" value="Genomic_DNA"/>
</dbReference>
<dbReference type="InterPro" id="IPR005182">
    <property type="entry name" value="YdbS-like_PH"/>
</dbReference>
<dbReference type="Pfam" id="PF03703">
    <property type="entry name" value="bPH_2"/>
    <property type="match status" value="2"/>
</dbReference>
<dbReference type="PANTHER" id="PTHR34473:SF2">
    <property type="entry name" value="UPF0699 TRANSMEMBRANE PROTEIN YDBT"/>
    <property type="match status" value="1"/>
</dbReference>
<comment type="caution">
    <text evidence="4">The sequence shown here is derived from an EMBL/GenBank/DDBJ whole genome shotgun (WGS) entry which is preliminary data.</text>
</comment>
<feature type="compositionally biased region" description="Pro residues" evidence="1">
    <location>
        <begin position="12"/>
        <end position="22"/>
    </location>
</feature>
<feature type="domain" description="YdbS-like PH" evidence="3">
    <location>
        <begin position="81"/>
        <end position="160"/>
    </location>
</feature>
<evidence type="ECO:0000259" key="3">
    <source>
        <dbReference type="Pfam" id="PF03703"/>
    </source>
</evidence>
<gene>
    <name evidence="4" type="ORF">ACFQZU_20940</name>
</gene>
<evidence type="ECO:0000256" key="1">
    <source>
        <dbReference type="SAM" id="MobiDB-lite"/>
    </source>
</evidence>
<feature type="transmembrane region" description="Helical" evidence="2">
    <location>
        <begin position="261"/>
        <end position="289"/>
    </location>
</feature>
<feature type="transmembrane region" description="Helical" evidence="2">
    <location>
        <begin position="64"/>
        <end position="84"/>
    </location>
</feature>
<keyword evidence="5" id="KW-1185">Reference proteome</keyword>
<accession>A0ABW3BLQ4</accession>
<reference evidence="5" key="1">
    <citation type="journal article" date="2019" name="Int. J. Syst. Evol. Microbiol.">
        <title>The Global Catalogue of Microorganisms (GCM) 10K type strain sequencing project: providing services to taxonomists for standard genome sequencing and annotation.</title>
        <authorList>
            <consortium name="The Broad Institute Genomics Platform"/>
            <consortium name="The Broad Institute Genome Sequencing Center for Infectious Disease"/>
            <person name="Wu L."/>
            <person name="Ma J."/>
        </authorList>
    </citation>
    <scope>NUCLEOTIDE SEQUENCE [LARGE SCALE GENOMIC DNA]</scope>
    <source>
        <strain evidence="5">CCUG 63369</strain>
    </source>
</reference>
<dbReference type="Proteomes" id="UP001596956">
    <property type="component" value="Unassembled WGS sequence"/>
</dbReference>
<keyword evidence="2" id="KW-0812">Transmembrane</keyword>
<feature type="transmembrane region" description="Helical" evidence="2">
    <location>
        <begin position="208"/>
        <end position="233"/>
    </location>
</feature>
<protein>
    <submittedName>
        <fullName evidence="4">PH domain-containing protein</fullName>
    </submittedName>
</protein>
<keyword evidence="2" id="KW-0472">Membrane</keyword>
<feature type="domain" description="YdbS-like PH" evidence="3">
    <location>
        <begin position="293"/>
        <end position="353"/>
    </location>
</feature>
<organism evidence="4 5">
    <name type="scientific">Streptomonospora algeriensis</name>
    <dbReference type="NCBI Taxonomy" id="995084"/>
    <lineage>
        <taxon>Bacteria</taxon>
        <taxon>Bacillati</taxon>
        <taxon>Actinomycetota</taxon>
        <taxon>Actinomycetes</taxon>
        <taxon>Streptosporangiales</taxon>
        <taxon>Nocardiopsidaceae</taxon>
        <taxon>Streptomonospora</taxon>
    </lineage>
</organism>
<proteinExistence type="predicted"/>
<sequence length="397" mass="43234">AAPGDGPDRHPGPPPAASPEPEPAYRLSPLTLVTAPANYLRNYLVPVLVAVIAGTYSFNPWMLGGAAVAVVAMLLSGMLTWYTLRYQVGAERLEIHRGLINRSHRSIPLERIRGVDISANLLHRMLGLAVVKIEAAAGGGASEEGKLDAVTAQEAERLRHVLLQRRAYLRSGAEAAAPRAEGAAVESDSSAAAEESQAEVYFTMPAGWYFYSVLSLGYLLTPFVALATLLGFLSQGLGDAMGEQLGDTVYELYQWAAEVTLSLLIAAALVLVLLLLIAMPLFAVVSYAVTHWRFTLRRRDDTLVTERGLFTRQSVTLEKRRIRGHELVDSPFERMRSAVHLRAIVTGLGQTATRAMLMPIGPRSRIEQVVGQALQPFRGTLARHPRAALGRRLFRAV</sequence>